<comment type="cofactor">
    <cofactor evidence="1">
        <name>Cu cation</name>
        <dbReference type="ChEBI" id="CHEBI:23378"/>
    </cofactor>
</comment>
<evidence type="ECO:0000256" key="8">
    <source>
        <dbReference type="ARBA" id="ARBA00023157"/>
    </source>
</evidence>
<keyword evidence="6 11" id="KW-0560">Oxidoreductase</keyword>
<evidence type="ECO:0000256" key="11">
    <source>
        <dbReference type="RuleBase" id="RU000672"/>
    </source>
</evidence>
<comment type="subunit">
    <text evidence="3">Homodimer.</text>
</comment>
<keyword evidence="7 11" id="KW-0186">Copper</keyword>
<evidence type="ECO:0000256" key="2">
    <source>
        <dbReference type="ARBA" id="ARBA00007983"/>
    </source>
</evidence>
<evidence type="ECO:0000256" key="1">
    <source>
        <dbReference type="ARBA" id="ARBA00001935"/>
    </source>
</evidence>
<dbReference type="GO" id="GO:0048038">
    <property type="term" value="F:quinone binding"/>
    <property type="evidence" value="ECO:0007669"/>
    <property type="project" value="InterPro"/>
</dbReference>
<dbReference type="InterPro" id="IPR036460">
    <property type="entry name" value="Cu_amine_oxidase_C_sf"/>
</dbReference>
<reference evidence="15 16" key="1">
    <citation type="journal article" date="2021" name="Nat. Commun.">
        <title>Genetic determinants of endophytism in the Arabidopsis root mycobiome.</title>
        <authorList>
            <person name="Mesny F."/>
            <person name="Miyauchi S."/>
            <person name="Thiergart T."/>
            <person name="Pickel B."/>
            <person name="Atanasova L."/>
            <person name="Karlsson M."/>
            <person name="Huettel B."/>
            <person name="Barry K.W."/>
            <person name="Haridas S."/>
            <person name="Chen C."/>
            <person name="Bauer D."/>
            <person name="Andreopoulos W."/>
            <person name="Pangilinan J."/>
            <person name="LaButti K."/>
            <person name="Riley R."/>
            <person name="Lipzen A."/>
            <person name="Clum A."/>
            <person name="Drula E."/>
            <person name="Henrissat B."/>
            <person name="Kohler A."/>
            <person name="Grigoriev I.V."/>
            <person name="Martin F.M."/>
            <person name="Hacquard S."/>
        </authorList>
    </citation>
    <scope>NUCLEOTIDE SEQUENCE [LARGE SCALE GENOMIC DNA]</scope>
    <source>
        <strain evidence="15 16">MPI-CAGE-CH-0241</strain>
    </source>
</reference>
<dbReference type="PROSITE" id="PS01164">
    <property type="entry name" value="COPPER_AMINE_OXID_1"/>
    <property type="match status" value="1"/>
</dbReference>
<comment type="caution">
    <text evidence="15">The sequence shown here is derived from an EMBL/GenBank/DDBJ whole genome shotgun (WGS) entry which is preliminary data.</text>
</comment>
<dbReference type="AlphaFoldDB" id="A0A9P8WA92"/>
<protein>
    <recommendedName>
        <fullName evidence="11">Amine oxidase</fullName>
        <ecNumber evidence="11">1.4.3.-</ecNumber>
    </recommendedName>
</protein>
<dbReference type="FunFam" id="2.70.98.20:FF:000001">
    <property type="entry name" value="Amine oxidase"/>
    <property type="match status" value="1"/>
</dbReference>
<evidence type="ECO:0000256" key="9">
    <source>
        <dbReference type="PIRSR" id="PIRSR600269-50"/>
    </source>
</evidence>
<dbReference type="Gene3D" id="3.10.450.40">
    <property type="match status" value="2"/>
</dbReference>
<evidence type="ECO:0000256" key="7">
    <source>
        <dbReference type="ARBA" id="ARBA00023008"/>
    </source>
</evidence>
<dbReference type="InterPro" id="IPR015802">
    <property type="entry name" value="Cu_amine_oxidase_N3"/>
</dbReference>
<feature type="domain" description="Copper amine oxidase catalytic" evidence="13">
    <location>
        <begin position="250"/>
        <end position="650"/>
    </location>
</feature>
<dbReference type="Pfam" id="PF01179">
    <property type="entry name" value="Cu_amine_oxid"/>
    <property type="match status" value="1"/>
</dbReference>
<dbReference type="InterPro" id="IPR049948">
    <property type="entry name" value="Cu_Am_ox_TPQ-bd"/>
</dbReference>
<evidence type="ECO:0000256" key="3">
    <source>
        <dbReference type="ARBA" id="ARBA00011738"/>
    </source>
</evidence>
<dbReference type="Gene3D" id="2.70.98.20">
    <property type="entry name" value="Copper amine oxidase, catalytic domain"/>
    <property type="match status" value="1"/>
</dbReference>
<accession>A0A9P8WA92</accession>
<dbReference type="SUPFAM" id="SSF49998">
    <property type="entry name" value="Amine oxidase catalytic domain"/>
    <property type="match status" value="1"/>
</dbReference>
<feature type="active site" description="Schiff-base intermediate with substrate; via topaquinone" evidence="9">
    <location>
        <position position="407"/>
    </location>
</feature>
<evidence type="ECO:0000259" key="13">
    <source>
        <dbReference type="Pfam" id="PF01179"/>
    </source>
</evidence>
<keyword evidence="16" id="KW-1185">Reference proteome</keyword>
<dbReference type="InterPro" id="IPR016182">
    <property type="entry name" value="Cu_amine_oxidase_N-reg"/>
</dbReference>
<dbReference type="GO" id="GO:0008131">
    <property type="term" value="F:primary methylamine oxidase activity"/>
    <property type="evidence" value="ECO:0007669"/>
    <property type="project" value="InterPro"/>
</dbReference>
<evidence type="ECO:0000259" key="14">
    <source>
        <dbReference type="Pfam" id="PF02728"/>
    </source>
</evidence>
<evidence type="ECO:0000313" key="15">
    <source>
        <dbReference type="EMBL" id="KAH6893380.1"/>
    </source>
</evidence>
<name>A0A9P8WA92_9HYPO</name>
<dbReference type="Pfam" id="PF02728">
    <property type="entry name" value="Cu_amine_oxidN3"/>
    <property type="match status" value="1"/>
</dbReference>
<comment type="cofactor">
    <cofactor evidence="11">
        <name>Cu cation</name>
        <dbReference type="ChEBI" id="CHEBI:23378"/>
    </cofactor>
    <text evidence="11">Contains 1 topaquinone per subunit.</text>
</comment>
<feature type="region of interest" description="Disordered" evidence="12">
    <location>
        <begin position="654"/>
        <end position="686"/>
    </location>
</feature>
<dbReference type="PANTHER" id="PTHR10638">
    <property type="entry name" value="COPPER AMINE OXIDASE"/>
    <property type="match status" value="1"/>
</dbReference>
<proteinExistence type="inferred from homology"/>
<comment type="PTM">
    <text evidence="10 11">Topaquinone (TPQ) is generated by copper-dependent autoxidation of a specific tyrosyl residue.</text>
</comment>
<evidence type="ECO:0000256" key="4">
    <source>
        <dbReference type="ARBA" id="ARBA00022723"/>
    </source>
</evidence>
<dbReference type="EMBL" id="JAGPYM010000006">
    <property type="protein sequence ID" value="KAH6893380.1"/>
    <property type="molecule type" value="Genomic_DNA"/>
</dbReference>
<feature type="compositionally biased region" description="Gly residues" evidence="12">
    <location>
        <begin position="666"/>
        <end position="675"/>
    </location>
</feature>
<dbReference type="Proteomes" id="UP000777438">
    <property type="component" value="Unassembled WGS sequence"/>
</dbReference>
<evidence type="ECO:0000256" key="5">
    <source>
        <dbReference type="ARBA" id="ARBA00022772"/>
    </source>
</evidence>
<keyword evidence="5 9" id="KW-0801">TPQ</keyword>
<feature type="active site" description="Proton acceptor" evidence="9">
    <location>
        <position position="323"/>
    </location>
</feature>
<feature type="modified residue" description="2',4',5'-topaquinone" evidence="10">
    <location>
        <position position="407"/>
    </location>
</feature>
<organism evidence="15 16">
    <name type="scientific">Thelonectria olida</name>
    <dbReference type="NCBI Taxonomy" id="1576542"/>
    <lineage>
        <taxon>Eukaryota</taxon>
        <taxon>Fungi</taxon>
        <taxon>Dikarya</taxon>
        <taxon>Ascomycota</taxon>
        <taxon>Pezizomycotina</taxon>
        <taxon>Sordariomycetes</taxon>
        <taxon>Hypocreomycetidae</taxon>
        <taxon>Hypocreales</taxon>
        <taxon>Nectriaceae</taxon>
        <taxon>Thelonectria</taxon>
    </lineage>
</organism>
<dbReference type="SUPFAM" id="SSF54416">
    <property type="entry name" value="Amine oxidase N-terminal region"/>
    <property type="match status" value="2"/>
</dbReference>
<dbReference type="InterPro" id="IPR000269">
    <property type="entry name" value="Cu_amine_oxidase"/>
</dbReference>
<dbReference type="InterPro" id="IPR015798">
    <property type="entry name" value="Cu_amine_oxidase_C"/>
</dbReference>
<gene>
    <name evidence="15" type="ORF">B0T10DRAFT_437267</name>
</gene>
<dbReference type="EC" id="1.4.3.-" evidence="11"/>
<evidence type="ECO:0000256" key="12">
    <source>
        <dbReference type="SAM" id="MobiDB-lite"/>
    </source>
</evidence>
<dbReference type="OrthoDB" id="5379943at2759"/>
<keyword evidence="8" id="KW-1015">Disulfide bond</keyword>
<dbReference type="GO" id="GO:0005507">
    <property type="term" value="F:copper ion binding"/>
    <property type="evidence" value="ECO:0007669"/>
    <property type="project" value="InterPro"/>
</dbReference>
<evidence type="ECO:0000256" key="6">
    <source>
        <dbReference type="ARBA" id="ARBA00023002"/>
    </source>
</evidence>
<evidence type="ECO:0000313" key="16">
    <source>
        <dbReference type="Proteomes" id="UP000777438"/>
    </source>
</evidence>
<sequence>MAIPHPLSHLSINETNQARDIVLGLHPGTVLNFRTVYLYEPPKAEVLPFLDLEHAGKVTDSTPRPARLAQARYDVIKPGSKRPEYHESVVDIRTRQRVNHQVVGTEHHASLTVFEFDTLVEVIKNSPLFQEKVKNLKLPEGFELIVEPWPYGGPDEEDGDNRLFQGLCFGRDTRSGNPDSNFYAYPIPLIPIMDANKREVIRVDEPATGGGGDSLAFKTPTGAIIDHCKTAEYVPELLPNGTRKDLKPLTVQQPDGPSFSITDGNLIQWQKWRMRVTFNPREGAVLHDVRYDGREIMYRLSVSDMTVPYADPRAPFHRKQAFDFGDGGLGHAVNNLTLGCDCLGVIKYFDGVLTQADGTGEETKQVICLHEQDDGIAWKHTNWRTGRAVVTRRRELVVQFIITLANYEYIFAYKFDQAAAIEVEARATGIVSVVNIDEGKTAPWGNVVSPGALAQNHQHVFCVRMDPAVDGHKNTVIQEESLPVRRDKRTNPNGNYYEVRQTPITTSTGVDVAPFNNRTFKVQNLGKKNPVSGKPVGYKVGVPATQLLLADPNSIQAHRALFAQHHLWVTKYKDDELYAGGRHTLQSRLEVGGVADAANRNDDVFDEDIVVWAVFGLTHNPRVEDWPVMPIEKLQVHFAPSDFFTENPALDVPSNADIGSKLTEGNQGGSGGGSCCSGPKLQKGKL</sequence>
<comment type="similarity">
    <text evidence="2 11">Belongs to the copper/topaquinone oxidase family.</text>
</comment>
<dbReference type="GO" id="GO:0009308">
    <property type="term" value="P:amine metabolic process"/>
    <property type="evidence" value="ECO:0007669"/>
    <property type="project" value="UniProtKB-UniRule"/>
</dbReference>
<feature type="domain" description="Copper amine oxidase N3-terminal" evidence="14">
    <location>
        <begin position="111"/>
        <end position="206"/>
    </location>
</feature>
<dbReference type="PANTHER" id="PTHR10638:SF91">
    <property type="entry name" value="AMINE OXIDASE"/>
    <property type="match status" value="1"/>
</dbReference>
<evidence type="ECO:0000256" key="10">
    <source>
        <dbReference type="PIRSR" id="PIRSR600269-51"/>
    </source>
</evidence>
<keyword evidence="4 11" id="KW-0479">Metal-binding</keyword>